<gene>
    <name evidence="8" type="ORF">SEUCBS140593_003904</name>
</gene>
<feature type="transmembrane region" description="Helical" evidence="6">
    <location>
        <begin position="182"/>
        <end position="202"/>
    </location>
</feature>
<keyword evidence="9" id="KW-1185">Reference proteome</keyword>
<accession>A0ABP0BIN1</accession>
<dbReference type="PANTHER" id="PTHR43791">
    <property type="entry name" value="PERMEASE-RELATED"/>
    <property type="match status" value="1"/>
</dbReference>
<dbReference type="SUPFAM" id="SSF103473">
    <property type="entry name" value="MFS general substrate transporter"/>
    <property type="match status" value="1"/>
</dbReference>
<feature type="transmembrane region" description="Helical" evidence="6">
    <location>
        <begin position="386"/>
        <end position="406"/>
    </location>
</feature>
<evidence type="ECO:0000256" key="6">
    <source>
        <dbReference type="SAM" id="Phobius"/>
    </source>
</evidence>
<evidence type="ECO:0000313" key="8">
    <source>
        <dbReference type="EMBL" id="CAK7219492.1"/>
    </source>
</evidence>
<dbReference type="EMBL" id="CAWUHD010000032">
    <property type="protein sequence ID" value="CAK7219492.1"/>
    <property type="molecule type" value="Genomic_DNA"/>
</dbReference>
<dbReference type="PANTHER" id="PTHR43791:SF92">
    <property type="entry name" value="AGL026WP"/>
    <property type="match status" value="1"/>
</dbReference>
<feature type="domain" description="Major facilitator superfamily (MFS) profile" evidence="7">
    <location>
        <begin position="85"/>
        <end position="501"/>
    </location>
</feature>
<keyword evidence="4 6" id="KW-1133">Transmembrane helix</keyword>
<evidence type="ECO:0000256" key="2">
    <source>
        <dbReference type="ARBA" id="ARBA00022448"/>
    </source>
</evidence>
<feature type="transmembrane region" description="Helical" evidence="6">
    <location>
        <begin position="150"/>
        <end position="170"/>
    </location>
</feature>
<dbReference type="Proteomes" id="UP001642482">
    <property type="component" value="Unassembled WGS sequence"/>
</dbReference>
<feature type="transmembrane region" description="Helical" evidence="6">
    <location>
        <begin position="81"/>
        <end position="98"/>
    </location>
</feature>
<protein>
    <recommendedName>
        <fullName evidence="7">Major facilitator superfamily (MFS) profile domain-containing protein</fullName>
    </recommendedName>
</protein>
<dbReference type="InterPro" id="IPR036259">
    <property type="entry name" value="MFS_trans_sf"/>
</dbReference>
<reference evidence="8 9" key="1">
    <citation type="submission" date="2024-01" db="EMBL/GenBank/DDBJ databases">
        <authorList>
            <person name="Allen C."/>
            <person name="Tagirdzhanova G."/>
        </authorList>
    </citation>
    <scope>NUCLEOTIDE SEQUENCE [LARGE SCALE GENOMIC DNA]</scope>
</reference>
<keyword evidence="5 6" id="KW-0472">Membrane</keyword>
<evidence type="ECO:0000256" key="4">
    <source>
        <dbReference type="ARBA" id="ARBA00022989"/>
    </source>
</evidence>
<comment type="subcellular location">
    <subcellularLocation>
        <location evidence="1">Membrane</location>
        <topology evidence="1">Multi-pass membrane protein</topology>
    </subcellularLocation>
</comment>
<feature type="transmembrane region" description="Helical" evidence="6">
    <location>
        <begin position="214"/>
        <end position="234"/>
    </location>
</feature>
<feature type="transmembrane region" description="Helical" evidence="6">
    <location>
        <begin position="412"/>
        <end position="431"/>
    </location>
</feature>
<dbReference type="InterPro" id="IPR011701">
    <property type="entry name" value="MFS"/>
</dbReference>
<keyword evidence="2" id="KW-0813">Transport</keyword>
<feature type="transmembrane region" description="Helical" evidence="6">
    <location>
        <begin position="118"/>
        <end position="138"/>
    </location>
</feature>
<name>A0ABP0BIN1_9PEZI</name>
<proteinExistence type="predicted"/>
<evidence type="ECO:0000256" key="3">
    <source>
        <dbReference type="ARBA" id="ARBA00022692"/>
    </source>
</evidence>
<dbReference type="InterPro" id="IPR020846">
    <property type="entry name" value="MFS_dom"/>
</dbReference>
<feature type="transmembrane region" description="Helical" evidence="6">
    <location>
        <begin position="476"/>
        <end position="497"/>
    </location>
</feature>
<keyword evidence="3 6" id="KW-0812">Transmembrane</keyword>
<evidence type="ECO:0000313" key="9">
    <source>
        <dbReference type="Proteomes" id="UP001642482"/>
    </source>
</evidence>
<evidence type="ECO:0000256" key="5">
    <source>
        <dbReference type="ARBA" id="ARBA00023136"/>
    </source>
</evidence>
<dbReference type="Pfam" id="PF07690">
    <property type="entry name" value="MFS_1"/>
    <property type="match status" value="1"/>
</dbReference>
<dbReference type="Gene3D" id="1.20.1250.20">
    <property type="entry name" value="MFS general substrate transporter like domains"/>
    <property type="match status" value="2"/>
</dbReference>
<evidence type="ECO:0000256" key="1">
    <source>
        <dbReference type="ARBA" id="ARBA00004141"/>
    </source>
</evidence>
<evidence type="ECO:0000259" key="7">
    <source>
        <dbReference type="PROSITE" id="PS50850"/>
    </source>
</evidence>
<feature type="transmembrane region" description="Helical" evidence="6">
    <location>
        <begin position="321"/>
        <end position="343"/>
    </location>
</feature>
<feature type="transmembrane region" description="Helical" evidence="6">
    <location>
        <begin position="355"/>
        <end position="374"/>
    </location>
</feature>
<sequence>MAGVKDADANLPEVVHASSNEGSNHGATAPEIMDAEKQAPVINPVDGDGAPRVRQLQPPAFLVGISAEEREAMEKRLKRKIDLRLMPTIIIMYILNYIDRNNISAATLGGLKTDLNLTSQQFSTAVSILFVGYLLMQIPSNLFLNKTGRPAIYLPTCMIIWGIISGATAGCHNAGQLYAVRFFLGFIEAAYFPGCLYYLSCWYTRKELGFRTSVLYSGALISGAFSGLIAAGVVGGMDYARGLRAWRWLFIIEGAATVVVAAASFFILPNFPRTTMWLTEEERQLAAWRLEEDIGDDDWIDSKHQTFWQGAKLAFEDVKTYVLMVLLFCIVASGSITNFFPIVVQTLHHSNVETLLLSAPPYVLAVITTYLNALHADRTGERYFHIVIPLCVAIIAYIIGVSTMAIGPRYLSMMLVVPGVYTGYVVALSWISNTMPRPPAKRAAALAFINAVSNTSSIYASYMFDSSYAPQYRTAFIVNCVTAAIAICAATVLRFMLVRLNRKLDQGIYVKGAINAVPGAAAEHGFRFNI</sequence>
<comment type="caution">
    <text evidence="8">The sequence shown here is derived from an EMBL/GenBank/DDBJ whole genome shotgun (WGS) entry which is preliminary data.</text>
</comment>
<feature type="transmembrane region" description="Helical" evidence="6">
    <location>
        <begin position="443"/>
        <end position="464"/>
    </location>
</feature>
<feature type="transmembrane region" description="Helical" evidence="6">
    <location>
        <begin position="246"/>
        <end position="268"/>
    </location>
</feature>
<dbReference type="PROSITE" id="PS50850">
    <property type="entry name" value="MFS"/>
    <property type="match status" value="1"/>
</dbReference>
<organism evidence="8 9">
    <name type="scientific">Sporothrix eucalyptigena</name>
    <dbReference type="NCBI Taxonomy" id="1812306"/>
    <lineage>
        <taxon>Eukaryota</taxon>
        <taxon>Fungi</taxon>
        <taxon>Dikarya</taxon>
        <taxon>Ascomycota</taxon>
        <taxon>Pezizomycotina</taxon>
        <taxon>Sordariomycetes</taxon>
        <taxon>Sordariomycetidae</taxon>
        <taxon>Ophiostomatales</taxon>
        <taxon>Ophiostomataceae</taxon>
        <taxon>Sporothrix</taxon>
    </lineage>
</organism>